<evidence type="ECO:0000313" key="2">
    <source>
        <dbReference type="WBParaSite" id="MCU_000057-RA"/>
    </source>
</evidence>
<evidence type="ECO:0000256" key="1">
    <source>
        <dbReference type="SAM" id="MobiDB-lite"/>
    </source>
</evidence>
<sequence length="164" mass="17768">MPWRARWVSRSVCDLEVTRVAASSGRGVPWQGPRSVYRFGAETRSVAKKRTHQGPDAEVTREEISGGRVGRAALISQQSHHPPARLPFPNGIEGTGARGSNPGSYSVSVHGEDAYKLTSAKTQRGINQMISIRGGRACVGEARCSGDNSFTYFKLILPNVARDC</sequence>
<dbReference type="WBParaSite" id="MCU_000057-RA">
    <property type="protein sequence ID" value="MCU_000057-RA"/>
    <property type="gene ID" value="MCU_000057"/>
</dbReference>
<organism evidence="2">
    <name type="scientific">Mesocestoides corti</name>
    <name type="common">Flatworm</name>
    <dbReference type="NCBI Taxonomy" id="53468"/>
    <lineage>
        <taxon>Eukaryota</taxon>
        <taxon>Metazoa</taxon>
        <taxon>Spiralia</taxon>
        <taxon>Lophotrochozoa</taxon>
        <taxon>Platyhelminthes</taxon>
        <taxon>Cestoda</taxon>
        <taxon>Eucestoda</taxon>
        <taxon>Cyclophyllidea</taxon>
        <taxon>Mesocestoididae</taxon>
        <taxon>Mesocestoides</taxon>
    </lineage>
</organism>
<reference evidence="2" key="1">
    <citation type="submission" date="2019-11" db="UniProtKB">
        <authorList>
            <consortium name="WormBaseParasite"/>
        </authorList>
    </citation>
    <scope>IDENTIFICATION</scope>
</reference>
<feature type="region of interest" description="Disordered" evidence="1">
    <location>
        <begin position="78"/>
        <end position="103"/>
    </location>
</feature>
<proteinExistence type="predicted"/>
<dbReference type="AlphaFoldDB" id="A0A5K3EGR3"/>
<accession>A0A5K3EGR3</accession>
<name>A0A5K3EGR3_MESCO</name>
<protein>
    <submittedName>
        <fullName evidence="2">Uncharacterized protein</fullName>
    </submittedName>
</protein>